<dbReference type="CDD" id="cd23157">
    <property type="entry name" value="Prefoldin_5"/>
    <property type="match status" value="1"/>
</dbReference>
<dbReference type="Gene3D" id="1.10.287.370">
    <property type="match status" value="1"/>
</dbReference>
<dbReference type="PANTHER" id="PTHR12674">
    <property type="entry name" value="PREFOLDIN SUBUNIT 5"/>
    <property type="match status" value="1"/>
</dbReference>
<comment type="similarity">
    <text evidence="1">Belongs to the prefoldin subunit alpha family.</text>
</comment>
<keyword evidence="4" id="KW-1185">Reference proteome</keyword>
<dbReference type="SUPFAM" id="SSF46579">
    <property type="entry name" value="Prefoldin"/>
    <property type="match status" value="1"/>
</dbReference>
<dbReference type="Pfam" id="PF02996">
    <property type="entry name" value="Prefoldin"/>
    <property type="match status" value="1"/>
</dbReference>
<dbReference type="GO" id="GO:0016272">
    <property type="term" value="C:prefoldin complex"/>
    <property type="evidence" value="ECO:0007669"/>
    <property type="project" value="InterPro"/>
</dbReference>
<accession>A0AAI9Y831</accession>
<dbReference type="InterPro" id="IPR011599">
    <property type="entry name" value="PFD_alpha_archaea"/>
</dbReference>
<name>A0AAI9Y831_9PEZI</name>
<evidence type="ECO:0000313" key="3">
    <source>
        <dbReference type="EMBL" id="KAK1485132.1"/>
    </source>
</evidence>
<protein>
    <submittedName>
        <fullName evidence="3">Prefoldin</fullName>
    </submittedName>
</protein>
<dbReference type="GO" id="GO:0006457">
    <property type="term" value="P:protein folding"/>
    <property type="evidence" value="ECO:0007669"/>
    <property type="project" value="InterPro"/>
</dbReference>
<dbReference type="PANTHER" id="PTHR12674:SF2">
    <property type="entry name" value="PREFOLDIN SUBUNIT 5"/>
    <property type="match status" value="1"/>
</dbReference>
<dbReference type="GO" id="GO:1990115">
    <property type="term" value="P:RNA polymerase III assembly"/>
    <property type="evidence" value="ECO:0007669"/>
    <property type="project" value="TreeGrafter"/>
</dbReference>
<organism evidence="3 4">
    <name type="scientific">Colletotrichum cuscutae</name>
    <dbReference type="NCBI Taxonomy" id="1209917"/>
    <lineage>
        <taxon>Eukaryota</taxon>
        <taxon>Fungi</taxon>
        <taxon>Dikarya</taxon>
        <taxon>Ascomycota</taxon>
        <taxon>Pezizomycotina</taxon>
        <taxon>Sordariomycetes</taxon>
        <taxon>Hypocreomycetidae</taxon>
        <taxon>Glomerellales</taxon>
        <taxon>Glomerellaceae</taxon>
        <taxon>Colletotrichum</taxon>
        <taxon>Colletotrichum acutatum species complex</taxon>
    </lineage>
</organism>
<keyword evidence="2" id="KW-0175">Coiled coil</keyword>
<evidence type="ECO:0000256" key="2">
    <source>
        <dbReference type="SAM" id="Coils"/>
    </source>
</evidence>
<dbReference type="EMBL" id="MPDP01000071">
    <property type="protein sequence ID" value="KAK1485132.1"/>
    <property type="molecule type" value="Genomic_DNA"/>
</dbReference>
<feature type="coiled-coil region" evidence="2">
    <location>
        <begin position="125"/>
        <end position="152"/>
    </location>
</feature>
<dbReference type="GO" id="GO:0005737">
    <property type="term" value="C:cytoplasm"/>
    <property type="evidence" value="ECO:0007669"/>
    <property type="project" value="TreeGrafter"/>
</dbReference>
<proteinExistence type="inferred from homology"/>
<dbReference type="InterPro" id="IPR004127">
    <property type="entry name" value="Prefoldin_subunit_alpha"/>
</dbReference>
<evidence type="ECO:0000256" key="1">
    <source>
        <dbReference type="ARBA" id="ARBA00010048"/>
    </source>
</evidence>
<dbReference type="GO" id="GO:0051082">
    <property type="term" value="F:unfolded protein binding"/>
    <property type="evidence" value="ECO:0007669"/>
    <property type="project" value="InterPro"/>
</dbReference>
<comment type="caution">
    <text evidence="3">The sequence shown here is derived from an EMBL/GenBank/DDBJ whole genome shotgun (WGS) entry which is preliminary data.</text>
</comment>
<evidence type="ECO:0000313" key="4">
    <source>
        <dbReference type="Proteomes" id="UP001239213"/>
    </source>
</evidence>
<dbReference type="InterPro" id="IPR009053">
    <property type="entry name" value="Prefoldin"/>
</dbReference>
<feature type="coiled-coil region" evidence="2">
    <location>
        <begin position="16"/>
        <end position="43"/>
    </location>
</feature>
<sequence length="179" mass="19981">MAAQGSESINLETLDTQQLSQVKKQLEEELEHLTNSFAQLHSAQSRFKECLRCVKARPGAGDGMQAPNFPVLSVASRVNISPGDKSVLVPLTNSLYVRGELSDPKHVIVDVGTGFYVEKDTESAERFYEAKVQNLMNNIQDLEVIVQRKTLNVRSVEDGKFHMSLGNTTGQWAAWLRIY</sequence>
<gene>
    <name evidence="3" type="ORF">CCUS01_15358</name>
</gene>
<reference evidence="3" key="1">
    <citation type="submission" date="2016-11" db="EMBL/GenBank/DDBJ databases">
        <title>The genome sequence of Colletotrichum cuscutae.</title>
        <authorList>
            <person name="Baroncelli R."/>
        </authorList>
    </citation>
    <scope>NUCLEOTIDE SEQUENCE</scope>
    <source>
        <strain evidence="3">IMI 304802</strain>
    </source>
</reference>
<dbReference type="GO" id="GO:1990113">
    <property type="term" value="P:RNA polymerase I assembly"/>
    <property type="evidence" value="ECO:0007669"/>
    <property type="project" value="TreeGrafter"/>
</dbReference>
<dbReference type="Proteomes" id="UP001239213">
    <property type="component" value="Unassembled WGS sequence"/>
</dbReference>
<dbReference type="GO" id="GO:1990114">
    <property type="term" value="P:RNA polymerase II core complex assembly"/>
    <property type="evidence" value="ECO:0007669"/>
    <property type="project" value="TreeGrafter"/>
</dbReference>
<dbReference type="AlphaFoldDB" id="A0AAI9Y831"/>
<dbReference type="NCBIfam" id="TIGR00293">
    <property type="entry name" value="prefoldin subunit alpha"/>
    <property type="match status" value="1"/>
</dbReference>